<comment type="caution">
    <text evidence="2">The sequence shown here is derived from an EMBL/GenBank/DDBJ whole genome shotgun (WGS) entry which is preliminary data.</text>
</comment>
<feature type="compositionally biased region" description="Basic residues" evidence="1">
    <location>
        <begin position="551"/>
        <end position="562"/>
    </location>
</feature>
<evidence type="ECO:0008006" key="4">
    <source>
        <dbReference type="Google" id="ProtNLM"/>
    </source>
</evidence>
<feature type="compositionally biased region" description="Acidic residues" evidence="1">
    <location>
        <begin position="568"/>
        <end position="577"/>
    </location>
</feature>
<gene>
    <name evidence="2" type="ORF">CVT26_007526</name>
</gene>
<feature type="region of interest" description="Disordered" evidence="1">
    <location>
        <begin position="399"/>
        <end position="418"/>
    </location>
</feature>
<feature type="region of interest" description="Disordered" evidence="1">
    <location>
        <begin position="477"/>
        <end position="619"/>
    </location>
</feature>
<sequence>MRLLVPCGYLTYGRYSPRVSIRSDNSIPERFERRTAARPLWVVDASSLTDITESPLSSSLVDISDPAKTKSDLSEETYKHPPEPIRLEAPSIFHGLIVMDNWRVPNETLRSSVEHFVGLYDPDTDYDPLVEYGVDKGVLPNRSLEETAILRDVLLRWTRPHAECLWADLSLHIENPATFKVSAEDVISYMNYDGITLYSILPERLYGIGHMVLALTQILHEMAEHSWLSSSAAFTVDPHYRLVRSLASQPTKERVLLAAPVLRERCINAVNHVRKYLNKLKSMFLNRAEAFSVSSYDSSTPTERIALLDRSPSTLLVSLVARDNMADKLDEELLPIRAKLLDEERAKGRTYPPAPYSHRSRSDGVLAPQGLLDQRAQYQDLINQRPFAANLESASAYLEERKRKKNKQPIPESISSMPKFHPVSAMPGVGQFPPVPEFPVGLSGGPSVPLENFTPNSAFARDAPPHLVPERLLPTYTTLAPPSARPMLRSNSAREQPTYDLRGPGMIRSKSYDYQTRGLGRDEFDPGRGPSDHRRNEDERVSLRNQSTAKPYRRPFIRKRTANRAETRDEDLDQEDSEKDKSSGEEDQPEKEAHVAGPSRFRRNSFAPKAGKFPRGGTINGYQFVRDDSVVSDPKPNGECYLCTSKNHFFRDCPHFNKFQLFRSAHVITLNEDVLSQADRDYVDSFSQSKSSSSYIPESNLSELNSNMSMSEASETSCSEDSLINKEVFVIDARSTGAFSAHAQRHVAPNRNQRRRVHFEKKGKAVESPSEPRITRKARRVRRSQKLKLDPSNSNQAEARPFVEERSRDETSEVTGSLDCSKPGKPRIIVVRKGRALPDGFASLGARALHIKAQVSSLNQEPIKVRLDTGADITLMSEDFKRLA</sequence>
<feature type="compositionally biased region" description="Basic and acidic residues" evidence="1">
    <location>
        <begin position="801"/>
        <end position="811"/>
    </location>
</feature>
<feature type="compositionally biased region" description="Basic and acidic residues" evidence="1">
    <location>
        <begin position="519"/>
        <end position="542"/>
    </location>
</feature>
<feature type="compositionally biased region" description="Basic residues" evidence="1">
    <location>
        <begin position="775"/>
        <end position="786"/>
    </location>
</feature>
<evidence type="ECO:0000313" key="2">
    <source>
        <dbReference type="EMBL" id="PPQ78134.1"/>
    </source>
</evidence>
<proteinExistence type="predicted"/>
<feature type="compositionally biased region" description="Basic and acidic residues" evidence="1">
    <location>
        <begin position="578"/>
        <end position="594"/>
    </location>
</feature>
<protein>
    <recommendedName>
        <fullName evidence="4">CCHC-type domain-containing protein</fullName>
    </recommendedName>
</protein>
<reference evidence="2 3" key="1">
    <citation type="journal article" date="2018" name="Evol. Lett.">
        <title>Horizontal gene cluster transfer increased hallucinogenic mushroom diversity.</title>
        <authorList>
            <person name="Reynolds H.T."/>
            <person name="Vijayakumar V."/>
            <person name="Gluck-Thaler E."/>
            <person name="Korotkin H.B."/>
            <person name="Matheny P.B."/>
            <person name="Slot J.C."/>
        </authorList>
    </citation>
    <scope>NUCLEOTIDE SEQUENCE [LARGE SCALE GENOMIC DNA]</scope>
    <source>
        <strain evidence="2 3">SRW20</strain>
    </source>
</reference>
<evidence type="ECO:0000256" key="1">
    <source>
        <dbReference type="SAM" id="MobiDB-lite"/>
    </source>
</evidence>
<organism evidence="2 3">
    <name type="scientific">Gymnopilus dilepis</name>
    <dbReference type="NCBI Taxonomy" id="231916"/>
    <lineage>
        <taxon>Eukaryota</taxon>
        <taxon>Fungi</taxon>
        <taxon>Dikarya</taxon>
        <taxon>Basidiomycota</taxon>
        <taxon>Agaricomycotina</taxon>
        <taxon>Agaricomycetes</taxon>
        <taxon>Agaricomycetidae</taxon>
        <taxon>Agaricales</taxon>
        <taxon>Agaricineae</taxon>
        <taxon>Hymenogastraceae</taxon>
        <taxon>Gymnopilus</taxon>
    </lineage>
</organism>
<dbReference type="AlphaFoldDB" id="A0A409WHZ2"/>
<feature type="region of interest" description="Disordered" evidence="1">
    <location>
        <begin position="740"/>
        <end position="819"/>
    </location>
</feature>
<dbReference type="InParanoid" id="A0A409WHZ2"/>
<dbReference type="Proteomes" id="UP000284706">
    <property type="component" value="Unassembled WGS sequence"/>
</dbReference>
<name>A0A409WHZ2_9AGAR</name>
<keyword evidence="3" id="KW-1185">Reference proteome</keyword>
<accession>A0A409WHZ2</accession>
<dbReference type="OrthoDB" id="3271192at2759"/>
<dbReference type="EMBL" id="NHYE01005062">
    <property type="protein sequence ID" value="PPQ78134.1"/>
    <property type="molecule type" value="Genomic_DNA"/>
</dbReference>
<evidence type="ECO:0000313" key="3">
    <source>
        <dbReference type="Proteomes" id="UP000284706"/>
    </source>
</evidence>